<keyword evidence="1" id="KW-0472">Membrane</keyword>
<feature type="transmembrane region" description="Helical" evidence="1">
    <location>
        <begin position="12"/>
        <end position="32"/>
    </location>
</feature>
<keyword evidence="4" id="KW-1185">Reference proteome</keyword>
<dbReference type="Pfam" id="PF03703">
    <property type="entry name" value="bPH_2"/>
    <property type="match status" value="3"/>
</dbReference>
<accession>A0A6L7GHU5</accession>
<dbReference type="EMBL" id="WTYU01000002">
    <property type="protein sequence ID" value="MXP15105.1"/>
    <property type="molecule type" value="Genomic_DNA"/>
</dbReference>
<comment type="caution">
    <text evidence="3">The sequence shown here is derived from an EMBL/GenBank/DDBJ whole genome shotgun (WGS) entry which is preliminary data.</text>
</comment>
<protein>
    <submittedName>
        <fullName evidence="3">PH domain-containing protein</fullName>
    </submittedName>
</protein>
<feature type="transmembrane region" description="Helical" evidence="1">
    <location>
        <begin position="158"/>
        <end position="178"/>
    </location>
</feature>
<evidence type="ECO:0000313" key="4">
    <source>
        <dbReference type="Proteomes" id="UP000473531"/>
    </source>
</evidence>
<proteinExistence type="predicted"/>
<organism evidence="3 4">
    <name type="scientific">Allopontixanthobacter confluentis</name>
    <dbReference type="NCBI Taxonomy" id="1849021"/>
    <lineage>
        <taxon>Bacteria</taxon>
        <taxon>Pseudomonadati</taxon>
        <taxon>Pseudomonadota</taxon>
        <taxon>Alphaproteobacteria</taxon>
        <taxon>Sphingomonadales</taxon>
        <taxon>Erythrobacteraceae</taxon>
        <taxon>Allopontixanthobacter</taxon>
    </lineage>
</organism>
<feature type="domain" description="YdbS-like PH" evidence="2">
    <location>
        <begin position="37"/>
        <end position="115"/>
    </location>
</feature>
<name>A0A6L7GHU5_9SPHN</name>
<evidence type="ECO:0000256" key="1">
    <source>
        <dbReference type="SAM" id="Phobius"/>
    </source>
</evidence>
<dbReference type="InterPro" id="IPR014529">
    <property type="entry name" value="UCP026631"/>
</dbReference>
<dbReference type="Proteomes" id="UP000473531">
    <property type="component" value="Unassembled WGS sequence"/>
</dbReference>
<feature type="transmembrane region" description="Helical" evidence="1">
    <location>
        <begin position="220"/>
        <end position="244"/>
    </location>
</feature>
<gene>
    <name evidence="3" type="ORF">GRI44_10130</name>
</gene>
<evidence type="ECO:0000313" key="3">
    <source>
        <dbReference type="EMBL" id="MXP15105.1"/>
    </source>
</evidence>
<reference evidence="3 4" key="1">
    <citation type="submission" date="2019-12" db="EMBL/GenBank/DDBJ databases">
        <title>Genomic-based taxomic classification of the family Erythrobacteraceae.</title>
        <authorList>
            <person name="Xu L."/>
        </authorList>
    </citation>
    <scope>NUCLEOTIDE SEQUENCE [LARGE SCALE GENOMIC DNA]</scope>
    <source>
        <strain evidence="3 4">KCTC 52259</strain>
    </source>
</reference>
<keyword evidence="1" id="KW-1133">Transmembrane helix</keyword>
<dbReference type="PANTHER" id="PTHR34473">
    <property type="entry name" value="UPF0699 TRANSMEMBRANE PROTEIN YDBS"/>
    <property type="match status" value="1"/>
</dbReference>
<evidence type="ECO:0000259" key="2">
    <source>
        <dbReference type="Pfam" id="PF03703"/>
    </source>
</evidence>
<dbReference type="AlphaFoldDB" id="A0A6L7GHU5"/>
<dbReference type="InterPro" id="IPR005182">
    <property type="entry name" value="YdbS-like_PH"/>
</dbReference>
<feature type="domain" description="YdbS-like PH" evidence="2">
    <location>
        <begin position="251"/>
        <end position="299"/>
    </location>
</feature>
<sequence>MVAVAYGMRDETFGLLTAVGLGLLIAGVAVGIRYLHWLRLTYTVGETDIRVESGLLSRAARSVPFERIQDVSLEQSLIPRLLGLVEVRFETGAGGKDELKLAYLTQAEGEELRELVRARKDGVGLAGEAPVPAADGTVSTPVTEPASEPLFAMDTRRLVTFGLFEFSLAVVAVIAGAVQQFGDFFAFRLWPASLDNLTDLQDGVAGRFDWLASAGPMMQFIGIAAAIFALLVVGLIVGVATGLVRTVLRDWGFTLDWTDKGFRRRRGLLTRTDVVMPAHRVQAVKITTGIIRKRFGWHGLSFISLAQDSGASNHIVAPFGQMEELAPIVRKAGFDLPADMAPWQRGAVEYRVDAALLPALLLVPAAAITAVVAGPLLGVLPIAGGAFLALRQAFLWRFERHCLTGRQLFISKGWLAPELSIASRIKLQSVEISQNSIGRRRGYATLHLGLAGGKMALRGISPQRAYELRSAILASIAEKDFSQLAQ</sequence>
<dbReference type="OrthoDB" id="8481729at2"/>
<keyword evidence="1" id="KW-0812">Transmembrane</keyword>
<dbReference type="PIRSF" id="PIRSF026631">
    <property type="entry name" value="UCP026631"/>
    <property type="match status" value="1"/>
</dbReference>
<feature type="domain" description="YdbS-like PH" evidence="2">
    <location>
        <begin position="396"/>
        <end position="471"/>
    </location>
</feature>
<dbReference type="PANTHER" id="PTHR34473:SF2">
    <property type="entry name" value="UPF0699 TRANSMEMBRANE PROTEIN YDBT"/>
    <property type="match status" value="1"/>
</dbReference>
<feature type="transmembrane region" description="Helical" evidence="1">
    <location>
        <begin position="354"/>
        <end position="373"/>
    </location>
</feature>